<evidence type="ECO:0000313" key="2">
    <source>
        <dbReference type="EMBL" id="MEN5390127.1"/>
    </source>
</evidence>
<keyword evidence="3" id="KW-1185">Reference proteome</keyword>
<name>A0ABV0C8N1_9GAMM</name>
<dbReference type="Proteomes" id="UP001400166">
    <property type="component" value="Unassembled WGS sequence"/>
</dbReference>
<reference evidence="2 3" key="1">
    <citation type="submission" date="2024-04" db="EMBL/GenBank/DDBJ databases">
        <title>WGS of bacteria from Torrens River.</title>
        <authorList>
            <person name="Wyrsch E.R."/>
            <person name="Drigo B."/>
        </authorList>
    </citation>
    <scope>NUCLEOTIDE SEQUENCE [LARGE SCALE GENOMIC DNA]</scope>
    <source>
        <strain evidence="2 3">TWI153</strain>
    </source>
</reference>
<gene>
    <name evidence="2" type="ORF">ABE587_09885</name>
</gene>
<dbReference type="Gene3D" id="1.10.443.10">
    <property type="entry name" value="Intergrase catalytic core"/>
    <property type="match status" value="1"/>
</dbReference>
<dbReference type="InterPro" id="IPR013762">
    <property type="entry name" value="Integrase-like_cat_sf"/>
</dbReference>
<dbReference type="EMBL" id="JBDJOF010000016">
    <property type="protein sequence ID" value="MEN5390127.1"/>
    <property type="molecule type" value="Genomic_DNA"/>
</dbReference>
<comment type="caution">
    <text evidence="2">The sequence shown here is derived from an EMBL/GenBank/DDBJ whole genome shotgun (WGS) entry which is preliminary data.</text>
</comment>
<keyword evidence="1" id="KW-0233">DNA recombination</keyword>
<sequence length="671" mass="75495">MEAILSPFTSTGKGRYREASWLESEFEDDIWRTNALGSLTIDWRVRLDDGSLLTERKNEELLEVFKSFVVLQTHPDTNGGRVASSRSTSNILARAIHCIDYFLIRSAEFNLAASGLRGVTTDMLKGALKEVSSDKNISTGVYRWPHRLAELVRSRISHCEPPECSRGTGSVASCRLTDLSEGEIRLGQEWLQRASLYSYKPGAYRLTIDRRAIAQLLYADTLAGQRTHLPLPHELCIDASPLGDAELPRAKVVSDSNGRMRARLARRYAKTLSGFSLLNQEGLACPSASAEELLHAIDAFDLESNGRFRTPPFSIMMIALRRAVEFVIKYGDSIVDTFLDAAIEAKSKGKRISSLLEEPAWLARRIGNGDEIHFAGWRIAHGRYSNRRQYYQELRSQPGLLECLSLLQGATSVVVGALSARREGELRSVMHGNPLDRTETRIVFRQGKTGSGDYRHPASRPLAPIGVRCIKLLQRLQSGIIKIFPNAESADLSIFSRLREREPIGFIHLTSPSYRRAMDLFFDWIEMPCDEAGARHYLRQHQFRRCFAMLFFYGDGFSSIDTLRWYLGHTDAKHLWNYITESVPGSVLRSVAAGFAAYQVRHSTREAEELAEVLKQELGVSEFSVIDDETLSDHVNHLIEEGLVRVEPHFLDNGSKYRIAITVQSSRAKKA</sequence>
<dbReference type="SUPFAM" id="SSF56349">
    <property type="entry name" value="DNA breaking-rejoining enzymes"/>
    <property type="match status" value="1"/>
</dbReference>
<proteinExistence type="predicted"/>
<evidence type="ECO:0008006" key="4">
    <source>
        <dbReference type="Google" id="ProtNLM"/>
    </source>
</evidence>
<protein>
    <recommendedName>
        <fullName evidence="4">Integrase</fullName>
    </recommendedName>
</protein>
<evidence type="ECO:0000313" key="3">
    <source>
        <dbReference type="Proteomes" id="UP001400166"/>
    </source>
</evidence>
<accession>A0ABV0C8N1</accession>
<dbReference type="InterPro" id="IPR011010">
    <property type="entry name" value="DNA_brk_join_enz"/>
</dbReference>
<dbReference type="RefSeq" id="WP_346469680.1">
    <property type="nucleotide sequence ID" value="NZ_JBDJOF010000016.1"/>
</dbReference>
<organism evidence="2 3">
    <name type="scientific">Stenotrophomonas hibiscicola</name>
    <dbReference type="NCBI Taxonomy" id="86189"/>
    <lineage>
        <taxon>Bacteria</taxon>
        <taxon>Pseudomonadati</taxon>
        <taxon>Pseudomonadota</taxon>
        <taxon>Gammaproteobacteria</taxon>
        <taxon>Lysobacterales</taxon>
        <taxon>Lysobacteraceae</taxon>
        <taxon>Stenotrophomonas</taxon>
        <taxon>Stenotrophomonas maltophilia group</taxon>
    </lineage>
</organism>
<evidence type="ECO:0000256" key="1">
    <source>
        <dbReference type="ARBA" id="ARBA00023172"/>
    </source>
</evidence>